<evidence type="ECO:0000256" key="1">
    <source>
        <dbReference type="ARBA" id="ARBA00022801"/>
    </source>
</evidence>
<protein>
    <submittedName>
        <fullName evidence="3">Hotdog fold thioesterase</fullName>
    </submittedName>
</protein>
<dbReference type="CDD" id="cd03443">
    <property type="entry name" value="PaaI_thioesterase"/>
    <property type="match status" value="1"/>
</dbReference>
<sequence length="262" mass="26960">MSTPRPLPALHGGPEDAFRLGTIAQDGTRTTGSMPVGPWLAGRDGRTAAGALGVLVDDVLGYALIATRPDGRWSVSAEITLDVLGPLPTSGELTAVAEVDHVDALGAYATGHLVDDHDRVVARSTQRGRFVPLSGADPAPSAYERVAGSGDVVAWLDRAYADGAPFVVPDVLANPLGNVHGGISLCLSDLVARRAVAAHLTTASLHLAYTCAIPVGATLAYAAAVRHAGRGLAVVDVTGHLDGPDQRPATLARVVLHPHADR</sequence>
<dbReference type="SUPFAM" id="SSF54637">
    <property type="entry name" value="Thioesterase/thiol ester dehydrase-isomerase"/>
    <property type="match status" value="2"/>
</dbReference>
<dbReference type="Gene3D" id="3.10.129.10">
    <property type="entry name" value="Hotdog Thioesterase"/>
    <property type="match status" value="2"/>
</dbReference>
<keyword evidence="4" id="KW-1185">Reference proteome</keyword>
<dbReference type="RefSeq" id="WP_344005708.1">
    <property type="nucleotide sequence ID" value="NZ_BAAAMY010000004.1"/>
</dbReference>
<dbReference type="EMBL" id="BAAAMY010000004">
    <property type="protein sequence ID" value="GAA1914505.1"/>
    <property type="molecule type" value="Genomic_DNA"/>
</dbReference>
<organism evidence="3 4">
    <name type="scientific">Nocardioides lentus</name>
    <dbReference type="NCBI Taxonomy" id="338077"/>
    <lineage>
        <taxon>Bacteria</taxon>
        <taxon>Bacillati</taxon>
        <taxon>Actinomycetota</taxon>
        <taxon>Actinomycetes</taxon>
        <taxon>Propionibacteriales</taxon>
        <taxon>Nocardioidaceae</taxon>
        <taxon>Nocardioides</taxon>
    </lineage>
</organism>
<dbReference type="PANTHER" id="PTHR21660">
    <property type="entry name" value="THIOESTERASE SUPERFAMILY MEMBER-RELATED"/>
    <property type="match status" value="1"/>
</dbReference>
<reference evidence="4" key="1">
    <citation type="journal article" date="2019" name="Int. J. Syst. Evol. Microbiol.">
        <title>The Global Catalogue of Microorganisms (GCM) 10K type strain sequencing project: providing services to taxonomists for standard genome sequencing and annotation.</title>
        <authorList>
            <consortium name="The Broad Institute Genomics Platform"/>
            <consortium name="The Broad Institute Genome Sequencing Center for Infectious Disease"/>
            <person name="Wu L."/>
            <person name="Ma J."/>
        </authorList>
    </citation>
    <scope>NUCLEOTIDE SEQUENCE [LARGE SCALE GENOMIC DNA]</scope>
    <source>
        <strain evidence="4">JCM 14046</strain>
    </source>
</reference>
<accession>A0ABP5AL33</accession>
<comment type="caution">
    <text evidence="3">The sequence shown here is derived from an EMBL/GenBank/DDBJ whole genome shotgun (WGS) entry which is preliminary data.</text>
</comment>
<name>A0ABP5AL33_9ACTN</name>
<gene>
    <name evidence="3" type="ORF">GCM10009737_14830</name>
</gene>
<proteinExistence type="predicted"/>
<evidence type="ECO:0000313" key="3">
    <source>
        <dbReference type="EMBL" id="GAA1914505.1"/>
    </source>
</evidence>
<dbReference type="InterPro" id="IPR039298">
    <property type="entry name" value="ACOT13"/>
</dbReference>
<dbReference type="InterPro" id="IPR029069">
    <property type="entry name" value="HotDog_dom_sf"/>
</dbReference>
<dbReference type="InterPro" id="IPR049450">
    <property type="entry name" value="ACOT8-like_C"/>
</dbReference>
<dbReference type="Proteomes" id="UP001501612">
    <property type="component" value="Unassembled WGS sequence"/>
</dbReference>
<dbReference type="Pfam" id="PF20789">
    <property type="entry name" value="4HBT_3C"/>
    <property type="match status" value="1"/>
</dbReference>
<evidence type="ECO:0000313" key="4">
    <source>
        <dbReference type="Proteomes" id="UP001501612"/>
    </source>
</evidence>
<evidence type="ECO:0000259" key="2">
    <source>
        <dbReference type="Pfam" id="PF20789"/>
    </source>
</evidence>
<feature type="domain" description="Acyl-CoA thioesterase-like C-terminal" evidence="2">
    <location>
        <begin position="29"/>
        <end position="128"/>
    </location>
</feature>
<dbReference type="PANTHER" id="PTHR21660:SF1">
    <property type="entry name" value="ACYL-COENZYME A THIOESTERASE 13"/>
    <property type="match status" value="1"/>
</dbReference>
<keyword evidence="1" id="KW-0378">Hydrolase</keyword>